<feature type="transmembrane region" description="Helical" evidence="1">
    <location>
        <begin position="181"/>
        <end position="200"/>
    </location>
</feature>
<feature type="transmembrane region" description="Helical" evidence="1">
    <location>
        <begin position="312"/>
        <end position="329"/>
    </location>
</feature>
<feature type="transmembrane region" description="Helical" evidence="1">
    <location>
        <begin position="81"/>
        <end position="100"/>
    </location>
</feature>
<evidence type="ECO:0008006" key="4">
    <source>
        <dbReference type="Google" id="ProtNLM"/>
    </source>
</evidence>
<evidence type="ECO:0000313" key="3">
    <source>
        <dbReference type="Proteomes" id="UP000655016"/>
    </source>
</evidence>
<feature type="transmembrane region" description="Helical" evidence="1">
    <location>
        <begin position="41"/>
        <end position="60"/>
    </location>
</feature>
<dbReference type="RefSeq" id="WP_163393947.1">
    <property type="nucleotide sequence ID" value="NZ_BMKP01000003.1"/>
</dbReference>
<keyword evidence="1" id="KW-1133">Transmembrane helix</keyword>
<feature type="transmembrane region" description="Helical" evidence="1">
    <location>
        <begin position="112"/>
        <end position="132"/>
    </location>
</feature>
<keyword evidence="1" id="KW-0812">Transmembrane</keyword>
<keyword evidence="3" id="KW-1185">Reference proteome</keyword>
<feature type="transmembrane region" description="Helical" evidence="1">
    <location>
        <begin position="7"/>
        <end position="29"/>
    </location>
</feature>
<dbReference type="Proteomes" id="UP000655016">
    <property type="component" value="Unassembled WGS sequence"/>
</dbReference>
<gene>
    <name evidence="2" type="ORF">GCM10011518_16790</name>
</gene>
<feature type="transmembrane region" description="Helical" evidence="1">
    <location>
        <begin position="144"/>
        <end position="169"/>
    </location>
</feature>
<proteinExistence type="predicted"/>
<feature type="transmembrane region" description="Helical" evidence="1">
    <location>
        <begin position="289"/>
        <end position="306"/>
    </location>
</feature>
<feature type="transmembrane region" description="Helical" evidence="1">
    <location>
        <begin position="336"/>
        <end position="355"/>
    </location>
</feature>
<keyword evidence="1" id="KW-0472">Membrane</keyword>
<accession>A0ABQ1U2A3</accession>
<organism evidence="2 3">
    <name type="scientific">Flavobacterium limi</name>
    <dbReference type="NCBI Taxonomy" id="2045105"/>
    <lineage>
        <taxon>Bacteria</taxon>
        <taxon>Pseudomonadati</taxon>
        <taxon>Bacteroidota</taxon>
        <taxon>Flavobacteriia</taxon>
        <taxon>Flavobacteriales</taxon>
        <taxon>Flavobacteriaceae</taxon>
        <taxon>Flavobacterium</taxon>
    </lineage>
</organism>
<name>A0ABQ1U2A3_9FLAO</name>
<evidence type="ECO:0000256" key="1">
    <source>
        <dbReference type="SAM" id="Phobius"/>
    </source>
</evidence>
<dbReference type="EMBL" id="BMKP01000003">
    <property type="protein sequence ID" value="GGF08197.1"/>
    <property type="molecule type" value="Genomic_DNA"/>
</dbReference>
<comment type="caution">
    <text evidence="2">The sequence shown here is derived from an EMBL/GenBank/DDBJ whole genome shotgun (WGS) entry which is preliminary data.</text>
</comment>
<evidence type="ECO:0000313" key="2">
    <source>
        <dbReference type="EMBL" id="GGF08197.1"/>
    </source>
</evidence>
<feature type="transmembrane region" description="Helical" evidence="1">
    <location>
        <begin position="361"/>
        <end position="381"/>
    </location>
</feature>
<sequence length="395" mass="46310">MKKAIIAILLYFLILHVFIPCIYYCFFGITPIYSDLVDYPSLIKAVLLISIPILISVFILKFTPSKEDYISPNIEGKPINVLFYFAVLLKLITFYFTGGYETILSGESNGTLMNYIFLFLNPFTLLLILLFVQKKKSNVIKAIIFYVAYVTLSGSRSGIISIFFVFFIGLAFERFSIYRQMIYRFLKYGILIAPFLFIYATKSRGIGELIGFDVILNQIVGRISTLETSMLPLYYDSNNLDLSLFYLKYDFWHQLKLSIDAVLPGQFFENDVMPNNYYRSMFMGFSESFVAENYMSINFTLPVYLYLKYSYFAIPFTVLYVIVFYRILYFFRNNPLVVIAFLSSFFNLIYFFDWVMFFTQLYSSFLTIIFIKAFIPSFRILKQIIMQVKPYESTS</sequence>
<protein>
    <recommendedName>
        <fullName evidence="4">Oligosaccharide repeat unit polymerase</fullName>
    </recommendedName>
</protein>
<reference evidence="3" key="1">
    <citation type="journal article" date="2019" name="Int. J. Syst. Evol. Microbiol.">
        <title>The Global Catalogue of Microorganisms (GCM) 10K type strain sequencing project: providing services to taxonomists for standard genome sequencing and annotation.</title>
        <authorList>
            <consortium name="The Broad Institute Genomics Platform"/>
            <consortium name="The Broad Institute Genome Sequencing Center for Infectious Disease"/>
            <person name="Wu L."/>
            <person name="Ma J."/>
        </authorList>
    </citation>
    <scope>NUCLEOTIDE SEQUENCE [LARGE SCALE GENOMIC DNA]</scope>
    <source>
        <strain evidence="3">CGMCC 1.16060</strain>
    </source>
</reference>